<evidence type="ECO:0000313" key="2">
    <source>
        <dbReference type="Proteomes" id="UP000050833"/>
    </source>
</evidence>
<reference evidence="1 2" key="1">
    <citation type="submission" date="2015-10" db="EMBL/GenBank/DDBJ databases">
        <title>Butyribacter intestini gen. nov., sp. nov., a butyric acid-producing bacterium of the family Lachnospiraceae isolated from the human faeces.</title>
        <authorList>
            <person name="Zou Y."/>
            <person name="Xue W."/>
            <person name="Luo G."/>
            <person name="Lv M."/>
        </authorList>
    </citation>
    <scope>NUCLEOTIDE SEQUENCE [LARGE SCALE GENOMIC DNA]</scope>
    <source>
        <strain evidence="1 2">TF01-11</strain>
    </source>
</reference>
<evidence type="ECO:0000313" key="1">
    <source>
        <dbReference type="EMBL" id="KQC85471.1"/>
    </source>
</evidence>
<dbReference type="RefSeq" id="WP_055945371.1">
    <property type="nucleotide sequence ID" value="NZ_LLKB01000005.1"/>
</dbReference>
<name>A0AAW3JRU4_9FIRM</name>
<proteinExistence type="predicted"/>
<dbReference type="Proteomes" id="UP000050833">
    <property type="component" value="Unassembled WGS sequence"/>
</dbReference>
<comment type="caution">
    <text evidence="1">The sequence shown here is derived from an EMBL/GenBank/DDBJ whole genome shotgun (WGS) entry which is preliminary data.</text>
</comment>
<keyword evidence="2" id="KW-1185">Reference proteome</keyword>
<protein>
    <submittedName>
        <fullName evidence="1">Uncharacterized protein</fullName>
    </submittedName>
</protein>
<organism evidence="1 2">
    <name type="scientific">Butyribacter intestini</name>
    <dbReference type="NCBI Taxonomy" id="1703332"/>
    <lineage>
        <taxon>Bacteria</taxon>
        <taxon>Bacillati</taxon>
        <taxon>Bacillota</taxon>
        <taxon>Clostridia</taxon>
        <taxon>Lachnospirales</taxon>
        <taxon>Lachnospiraceae</taxon>
        <taxon>Butyribacter</taxon>
    </lineage>
</organism>
<accession>A0AAW3JRU4</accession>
<dbReference type="AlphaFoldDB" id="A0AAW3JRU4"/>
<gene>
    <name evidence="1" type="ORF">APZ18_12395</name>
</gene>
<sequence length="84" mass="9547">MISVTEKIEIIDKEYNIPVDNDIQEGVNSMCNLGQGIEERATENVTVNIILNMYNNNFTIEQIALATQYNVDKVKEIIAKQKSK</sequence>
<dbReference type="EMBL" id="LLKB01000005">
    <property type="protein sequence ID" value="KQC85471.1"/>
    <property type="molecule type" value="Genomic_DNA"/>
</dbReference>